<organism evidence="6 7">
    <name type="scientific">Robiginitalea biformata (strain ATCC BAA-864 / DSM 15991 / KCTC 12146 / HTCC2501)</name>
    <dbReference type="NCBI Taxonomy" id="313596"/>
    <lineage>
        <taxon>Bacteria</taxon>
        <taxon>Pseudomonadati</taxon>
        <taxon>Bacteroidota</taxon>
        <taxon>Flavobacteriia</taxon>
        <taxon>Flavobacteriales</taxon>
        <taxon>Flavobacteriaceae</taxon>
        <taxon>Robiginitalea</taxon>
    </lineage>
</organism>
<evidence type="ECO:0000256" key="1">
    <source>
        <dbReference type="ARBA" id="ARBA00022490"/>
    </source>
</evidence>
<dbReference type="GO" id="GO:0016787">
    <property type="term" value="F:hydrolase activity"/>
    <property type="evidence" value="ECO:0007669"/>
    <property type="project" value="UniProtKB-KW"/>
</dbReference>
<sequence length="180" mass="20614">MNEQELESLRYPIGHFTPHEAVSPRQLSDWIAEMEALPTKLRDVVSALSEDQLDTPYRPGGWTVRQVVHHLADSHHNSYIRFKWGLTEDTPTIKAYDEKAWAELFDSRKAPVGPSLDHLQAVHIKLVYLLRGLDSGQLRRQFIHPDTGSATTLEENIGRYAWHGNHHLAHIEALVARMGW</sequence>
<dbReference type="NCBIfam" id="NF009807">
    <property type="entry name" value="PRK13291.1"/>
    <property type="match status" value="1"/>
</dbReference>
<accession>A4CMK6</accession>
<feature type="domain" description="DinB-like" evidence="5">
    <location>
        <begin position="35"/>
        <end position="171"/>
    </location>
</feature>
<evidence type="ECO:0000259" key="5">
    <source>
        <dbReference type="Pfam" id="PF12867"/>
    </source>
</evidence>
<keyword evidence="4" id="KW-0862">Zinc</keyword>
<dbReference type="Gene3D" id="1.20.120.450">
    <property type="entry name" value="dinb family like domain"/>
    <property type="match status" value="1"/>
</dbReference>
<gene>
    <name evidence="6" type="ordered locus">RB2501_11247</name>
</gene>
<evidence type="ECO:0000256" key="2">
    <source>
        <dbReference type="ARBA" id="ARBA00022723"/>
    </source>
</evidence>
<name>A4CMK6_ROBBH</name>
<dbReference type="Pfam" id="PF12867">
    <property type="entry name" value="DinB_2"/>
    <property type="match status" value="1"/>
</dbReference>
<dbReference type="SUPFAM" id="SSF109854">
    <property type="entry name" value="DinB/YfiT-like putative metalloenzymes"/>
    <property type="match status" value="1"/>
</dbReference>
<dbReference type="AlphaFoldDB" id="A4CMK6"/>
<dbReference type="GO" id="GO:0046872">
    <property type="term" value="F:metal ion binding"/>
    <property type="evidence" value="ECO:0007669"/>
    <property type="project" value="UniProtKB-KW"/>
</dbReference>
<dbReference type="eggNOG" id="COG2318">
    <property type="taxonomic scope" value="Bacteria"/>
</dbReference>
<dbReference type="HAMAP" id="MF_01256">
    <property type="entry name" value="YfiT_hydrol"/>
    <property type="match status" value="1"/>
</dbReference>
<dbReference type="InterPro" id="IPR023774">
    <property type="entry name" value="Put_metal_dep_hydrolase_YfiT"/>
</dbReference>
<keyword evidence="1" id="KW-0963">Cytoplasm</keyword>
<reference evidence="6 7" key="1">
    <citation type="journal article" date="2009" name="J. Bacteriol.">
        <title>Complete genome sequence of Robiginitalea biformata HTCC2501.</title>
        <authorList>
            <person name="Oh H.M."/>
            <person name="Giovannoni S.J."/>
            <person name="Lee K."/>
            <person name="Ferriera S."/>
            <person name="Johnson J."/>
            <person name="Cho J.C."/>
        </authorList>
    </citation>
    <scope>NUCLEOTIDE SEQUENCE [LARGE SCALE GENOMIC DNA]</scope>
    <source>
        <strain evidence="7">ATCC BAA-864 / HTCC2501 / KCTC 12146</strain>
    </source>
</reference>
<dbReference type="InterPro" id="IPR024775">
    <property type="entry name" value="DinB-like"/>
</dbReference>
<proteinExistence type="inferred from homology"/>
<keyword evidence="7" id="KW-1185">Reference proteome</keyword>
<evidence type="ECO:0000256" key="4">
    <source>
        <dbReference type="ARBA" id="ARBA00022833"/>
    </source>
</evidence>
<evidence type="ECO:0000313" key="6">
    <source>
        <dbReference type="EMBL" id="EAR14898.1"/>
    </source>
</evidence>
<dbReference type="RefSeq" id="WP_015754219.1">
    <property type="nucleotide sequence ID" value="NC_013222.1"/>
</dbReference>
<protein>
    <recommendedName>
        <fullName evidence="5">DinB-like domain-containing protein</fullName>
    </recommendedName>
</protein>
<dbReference type="KEGG" id="rbi:RB2501_11247"/>
<dbReference type="STRING" id="313596.RB2501_11247"/>
<dbReference type="InterPro" id="IPR034660">
    <property type="entry name" value="DinB/YfiT-like"/>
</dbReference>
<dbReference type="HOGENOM" id="CLU_105789_1_0_10"/>
<evidence type="ECO:0000256" key="3">
    <source>
        <dbReference type="ARBA" id="ARBA00022801"/>
    </source>
</evidence>
<keyword evidence="2" id="KW-0479">Metal-binding</keyword>
<dbReference type="Proteomes" id="UP000009049">
    <property type="component" value="Chromosome"/>
</dbReference>
<dbReference type="OrthoDB" id="9796039at2"/>
<keyword evidence="3" id="KW-0378">Hydrolase</keyword>
<evidence type="ECO:0000313" key="7">
    <source>
        <dbReference type="Proteomes" id="UP000009049"/>
    </source>
</evidence>
<dbReference type="EMBL" id="CP001712">
    <property type="protein sequence ID" value="EAR14898.1"/>
    <property type="molecule type" value="Genomic_DNA"/>
</dbReference>